<dbReference type="InterPro" id="IPR034151">
    <property type="entry name" value="TOPRIM_DnaG_bac"/>
</dbReference>
<evidence type="ECO:0000256" key="3">
    <source>
        <dbReference type="ARBA" id="ARBA00022679"/>
    </source>
</evidence>
<sequence length="646" mass="70128">MRFSATFLDELKARVPVSEVVRRRVKLTKAGREWRGLSPFNAERTPSFYVNDQKMAWFDLSAGKNGNIFDFLMETEGLSFPEAVERLAQEAGVALPRATPEAEAQEKQRASLYDVLDAAAAYFAAELNGRGGAHARDYLARRGLTPVLQSEFRLGYAGPEKFALRDHLASKGIAAEQMIAAGLLVHGDDIAVPYDRFRDRVMFPIADRSGRTIAFGGRALSKDVQAKYLNSPETPLFHKGAVLYNHHRARKAAHDKGNVIAVEGYVDVIAMSAAGFPQTVAPLGTALTADQCELLWKMAEEPILCFDGDRAGRKAAFRAIDLALPLIGGGRSLRFALLPEGQDPDDLARAGGPAAVADVIGAALPLVDLIWQRETEADVLATPERRAALERRLQALCGEIRDEILRRHYQADFRVRLATLFAPAPRGEGTFSPRSATRGRPARPWQPRGRFGLEEPQGYASLPPSVGPGLARSPILRPKAPDLTPRESFILLIFINHPALIDGHGEALGELELGDPQAAALRGKMLDLWAHGQVMPAAFREGLVSAGFEAFLRRLDASAHAALWIVAPETADIDAEEALKQALALHRKTRALHSELHSAEMALVAEASEVNLARLLDIRAQLSALTGTEAMIEGFGAASGRQGGMA</sequence>
<keyword evidence="3 12" id="KW-0808">Transferase</keyword>
<organism evidence="15 16">
    <name type="scientific">Methylovirgula ligni</name>
    <dbReference type="NCBI Taxonomy" id="569860"/>
    <lineage>
        <taxon>Bacteria</taxon>
        <taxon>Pseudomonadati</taxon>
        <taxon>Pseudomonadota</taxon>
        <taxon>Alphaproteobacteria</taxon>
        <taxon>Hyphomicrobiales</taxon>
        <taxon>Beijerinckiaceae</taxon>
        <taxon>Methylovirgula</taxon>
    </lineage>
</organism>
<dbReference type="FunFam" id="3.40.1360.10:FF:000002">
    <property type="entry name" value="DNA primase"/>
    <property type="match status" value="1"/>
</dbReference>
<dbReference type="InterPro" id="IPR037068">
    <property type="entry name" value="DNA_primase_core_N_sf"/>
</dbReference>
<keyword evidence="1 12" id="KW-0240">DNA-directed RNA polymerase</keyword>
<dbReference type="SMART" id="SM00400">
    <property type="entry name" value="ZnF_CHCC"/>
    <property type="match status" value="1"/>
</dbReference>
<evidence type="ECO:0000259" key="14">
    <source>
        <dbReference type="PROSITE" id="PS50880"/>
    </source>
</evidence>
<evidence type="ECO:0000256" key="1">
    <source>
        <dbReference type="ARBA" id="ARBA00022478"/>
    </source>
</evidence>
<evidence type="ECO:0000256" key="10">
    <source>
        <dbReference type="ARBA" id="ARBA00023125"/>
    </source>
</evidence>
<dbReference type="SMART" id="SM00493">
    <property type="entry name" value="TOPRIM"/>
    <property type="match status" value="1"/>
</dbReference>
<keyword evidence="2 12" id="KW-0639">Primosome</keyword>
<dbReference type="EC" id="2.7.7.101" evidence="12"/>
<evidence type="ECO:0000256" key="7">
    <source>
        <dbReference type="ARBA" id="ARBA00022771"/>
    </source>
</evidence>
<dbReference type="SUPFAM" id="SSF56731">
    <property type="entry name" value="DNA primase core"/>
    <property type="match status" value="1"/>
</dbReference>
<dbReference type="SUPFAM" id="SSF57783">
    <property type="entry name" value="Zinc beta-ribbon"/>
    <property type="match status" value="1"/>
</dbReference>
<comment type="function">
    <text evidence="12">RNA polymerase that catalyzes the synthesis of short RNA molecules used as primers for DNA polymerase during DNA replication.</text>
</comment>
<dbReference type="PROSITE" id="PS50880">
    <property type="entry name" value="TOPRIM"/>
    <property type="match status" value="1"/>
</dbReference>
<keyword evidence="8" id="KW-0862">Zinc</keyword>
<dbReference type="InterPro" id="IPR006295">
    <property type="entry name" value="DNA_primase_DnaG"/>
</dbReference>
<feature type="domain" description="Toprim" evidence="14">
    <location>
        <begin position="257"/>
        <end position="339"/>
    </location>
</feature>
<dbReference type="PANTHER" id="PTHR30313:SF2">
    <property type="entry name" value="DNA PRIMASE"/>
    <property type="match status" value="1"/>
</dbReference>
<dbReference type="GO" id="GO:0008270">
    <property type="term" value="F:zinc ion binding"/>
    <property type="evidence" value="ECO:0007669"/>
    <property type="project" value="UniProtKB-KW"/>
</dbReference>
<dbReference type="FunFam" id="3.90.980.10:FF:000001">
    <property type="entry name" value="DNA primase"/>
    <property type="match status" value="1"/>
</dbReference>
<keyword evidence="7" id="KW-0863">Zinc-finger</keyword>
<dbReference type="InterPro" id="IPR002694">
    <property type="entry name" value="Znf_CHC2"/>
</dbReference>
<comment type="caution">
    <text evidence="12">Lacks conserved residue(s) required for the propagation of feature annotation.</text>
</comment>
<dbReference type="InterPro" id="IPR030846">
    <property type="entry name" value="DnaG_bac"/>
</dbReference>
<evidence type="ECO:0000256" key="8">
    <source>
        <dbReference type="ARBA" id="ARBA00022833"/>
    </source>
</evidence>
<evidence type="ECO:0000256" key="5">
    <source>
        <dbReference type="ARBA" id="ARBA00022705"/>
    </source>
</evidence>
<evidence type="ECO:0000256" key="4">
    <source>
        <dbReference type="ARBA" id="ARBA00022695"/>
    </source>
</evidence>
<dbReference type="GO" id="GO:0005737">
    <property type="term" value="C:cytoplasm"/>
    <property type="evidence" value="ECO:0007669"/>
    <property type="project" value="TreeGrafter"/>
</dbReference>
<dbReference type="HAMAP" id="MF_00974">
    <property type="entry name" value="DNA_primase_DnaG"/>
    <property type="match status" value="1"/>
</dbReference>
<evidence type="ECO:0000256" key="11">
    <source>
        <dbReference type="ARBA" id="ARBA00023163"/>
    </source>
</evidence>
<keyword evidence="10 12" id="KW-0238">DNA-binding</keyword>
<dbReference type="Pfam" id="PF13662">
    <property type="entry name" value="Toprim_4"/>
    <property type="match status" value="1"/>
</dbReference>
<keyword evidence="16" id="KW-1185">Reference proteome</keyword>
<gene>
    <name evidence="12" type="primary">dnaG</name>
    <name evidence="15" type="ORF">DES32_2734</name>
</gene>
<evidence type="ECO:0000256" key="9">
    <source>
        <dbReference type="ARBA" id="ARBA00022842"/>
    </source>
</evidence>
<dbReference type="GO" id="GO:0003677">
    <property type="term" value="F:DNA binding"/>
    <property type="evidence" value="ECO:0007669"/>
    <property type="project" value="UniProtKB-KW"/>
</dbReference>
<dbReference type="InterPro" id="IPR013264">
    <property type="entry name" value="DNAG_N"/>
</dbReference>
<comment type="caution">
    <text evidence="15">The sequence shown here is derived from an EMBL/GenBank/DDBJ whole genome shotgun (WGS) entry which is preliminary data.</text>
</comment>
<dbReference type="InterPro" id="IPR006171">
    <property type="entry name" value="TOPRIM_dom"/>
</dbReference>
<dbReference type="NCBIfam" id="TIGR01391">
    <property type="entry name" value="dnaG"/>
    <property type="match status" value="1"/>
</dbReference>
<dbReference type="PANTHER" id="PTHR30313">
    <property type="entry name" value="DNA PRIMASE"/>
    <property type="match status" value="1"/>
</dbReference>
<feature type="region of interest" description="Disordered" evidence="13">
    <location>
        <begin position="428"/>
        <end position="458"/>
    </location>
</feature>
<dbReference type="Gene3D" id="3.90.580.10">
    <property type="entry name" value="Zinc finger, CHC2-type domain"/>
    <property type="match status" value="1"/>
</dbReference>
<comment type="subunit">
    <text evidence="12">Monomer. Interacts with DnaB.</text>
</comment>
<evidence type="ECO:0000313" key="15">
    <source>
        <dbReference type="EMBL" id="REF84624.1"/>
    </source>
</evidence>
<comment type="catalytic activity">
    <reaction evidence="12">
        <text>ssDNA + n NTP = ssDNA/pppN(pN)n-1 hybrid + (n-1) diphosphate.</text>
        <dbReference type="EC" id="2.7.7.101"/>
    </reaction>
</comment>
<name>A0A3D9YQ14_9HYPH</name>
<proteinExistence type="inferred from homology"/>
<dbReference type="OrthoDB" id="9803773at2"/>
<dbReference type="InterPro" id="IPR036977">
    <property type="entry name" value="DNA_primase_Znf_CHC2"/>
</dbReference>
<evidence type="ECO:0000256" key="6">
    <source>
        <dbReference type="ARBA" id="ARBA00022723"/>
    </source>
</evidence>
<dbReference type="GO" id="GO:0000428">
    <property type="term" value="C:DNA-directed RNA polymerase complex"/>
    <property type="evidence" value="ECO:0007669"/>
    <property type="project" value="UniProtKB-KW"/>
</dbReference>
<dbReference type="Gene3D" id="3.40.1360.10">
    <property type="match status" value="1"/>
</dbReference>
<dbReference type="GO" id="GO:0006269">
    <property type="term" value="P:DNA replication, synthesis of primer"/>
    <property type="evidence" value="ECO:0007669"/>
    <property type="project" value="UniProtKB-UniRule"/>
</dbReference>
<keyword evidence="11 12" id="KW-0804">Transcription</keyword>
<dbReference type="Pfam" id="PF08275">
    <property type="entry name" value="DNAG_N"/>
    <property type="match status" value="1"/>
</dbReference>
<comment type="similarity">
    <text evidence="12">Belongs to the DnaG primase family.</text>
</comment>
<dbReference type="GO" id="GO:0003899">
    <property type="term" value="F:DNA-directed RNA polymerase activity"/>
    <property type="evidence" value="ECO:0007669"/>
    <property type="project" value="UniProtKB-UniRule"/>
</dbReference>
<evidence type="ECO:0000313" key="16">
    <source>
        <dbReference type="Proteomes" id="UP000256900"/>
    </source>
</evidence>
<dbReference type="GO" id="GO:1990077">
    <property type="term" value="C:primosome complex"/>
    <property type="evidence" value="ECO:0007669"/>
    <property type="project" value="UniProtKB-KW"/>
</dbReference>
<dbReference type="Gene3D" id="3.90.980.10">
    <property type="entry name" value="DNA primase, catalytic core, N-terminal domain"/>
    <property type="match status" value="1"/>
</dbReference>
<dbReference type="InterPro" id="IPR050219">
    <property type="entry name" value="DnaG_primase"/>
</dbReference>
<evidence type="ECO:0000256" key="2">
    <source>
        <dbReference type="ARBA" id="ARBA00022515"/>
    </source>
</evidence>
<dbReference type="Proteomes" id="UP000256900">
    <property type="component" value="Unassembled WGS sequence"/>
</dbReference>
<keyword evidence="4 12" id="KW-0548">Nucleotidyltransferase</keyword>
<dbReference type="Pfam" id="PF01807">
    <property type="entry name" value="Zn_ribbon_DnaG"/>
    <property type="match status" value="1"/>
</dbReference>
<dbReference type="EMBL" id="QUMO01000004">
    <property type="protein sequence ID" value="REF84624.1"/>
    <property type="molecule type" value="Genomic_DNA"/>
</dbReference>
<dbReference type="CDD" id="cd03364">
    <property type="entry name" value="TOPRIM_DnaG_primases"/>
    <property type="match status" value="1"/>
</dbReference>
<evidence type="ECO:0000256" key="12">
    <source>
        <dbReference type="HAMAP-Rule" id="MF_00974"/>
    </source>
</evidence>
<evidence type="ECO:0000256" key="13">
    <source>
        <dbReference type="SAM" id="MobiDB-lite"/>
    </source>
</evidence>
<reference evidence="15 16" key="1">
    <citation type="submission" date="2018-08" db="EMBL/GenBank/DDBJ databases">
        <title>Genomic Encyclopedia of Type Strains, Phase IV (KMG-IV): sequencing the most valuable type-strain genomes for metagenomic binning, comparative biology and taxonomic classification.</title>
        <authorList>
            <person name="Goeker M."/>
        </authorList>
    </citation>
    <scope>NUCLEOTIDE SEQUENCE [LARGE SCALE GENOMIC DNA]</scope>
    <source>
        <strain evidence="15 16">BW863</strain>
    </source>
</reference>
<protein>
    <recommendedName>
        <fullName evidence="12">DNA primase</fullName>
        <ecNumber evidence="12">2.7.7.101</ecNumber>
    </recommendedName>
</protein>
<keyword evidence="6" id="KW-0479">Metal-binding</keyword>
<keyword evidence="9" id="KW-0460">Magnesium</keyword>
<keyword evidence="5 12" id="KW-0235">DNA replication</keyword>
<dbReference type="AlphaFoldDB" id="A0A3D9YQ14"/>
<dbReference type="RefSeq" id="WP_115837252.1">
    <property type="nucleotide sequence ID" value="NZ_CP025086.1"/>
</dbReference>
<accession>A0A3D9YQ14</accession>